<proteinExistence type="inferred from homology"/>
<dbReference type="Proteomes" id="UP000318633">
    <property type="component" value="Unassembled WGS sequence"/>
</dbReference>
<reference evidence="5 27" key="12">
    <citation type="journal article" date="2020" name="J. Clin. Microbiol.">
        <title>Helicobacter pylori infections in the Bronx, New York: Surveying Antibiotic Susceptibility and Strain Lineage by Whole-genome Sequencing.</title>
        <authorList>
            <person name="Saranathan R."/>
            <person name="Levi M.H."/>
            <person name="Wattam A.R."/>
            <person name="Malek A."/>
            <person name="Asare E."/>
            <person name="Behin D.S."/>
            <person name="Pan D.H."/>
            <person name="Jacobs W.R."/>
            <person name="Szymczak W.A."/>
        </authorList>
    </citation>
    <scope>NUCLEOTIDE SEQUENCE [LARGE SCALE GENOMIC DNA]</scope>
    <source>
        <strain evidence="5 27">MHP10</strain>
    </source>
</reference>
<evidence type="ECO:0000313" key="21">
    <source>
        <dbReference type="Proteomes" id="UP000244660"/>
    </source>
</evidence>
<evidence type="ECO:0000313" key="15">
    <source>
        <dbReference type="EMBL" id="SMA52038.1"/>
    </source>
</evidence>
<dbReference type="Proteomes" id="UP000198366">
    <property type="component" value="Chromosome I"/>
</dbReference>
<dbReference type="Proteomes" id="UP000037777">
    <property type="component" value="Unassembled WGS sequence"/>
</dbReference>
<dbReference type="EMBL" id="MBIN01000040">
    <property type="protein sequence ID" value="PDX08593.1"/>
    <property type="molecule type" value="Genomic_DNA"/>
</dbReference>
<evidence type="ECO:0000313" key="22">
    <source>
        <dbReference type="Proteomes" id="UP000272192"/>
    </source>
</evidence>
<evidence type="ECO:0000313" key="18">
    <source>
        <dbReference type="Proteomes" id="UP000220501"/>
    </source>
</evidence>
<dbReference type="EMBL" id="MUOR01000003">
    <property type="protein sequence ID" value="OOP96929.1"/>
    <property type="molecule type" value="Genomic_DNA"/>
</dbReference>
<dbReference type="SUPFAM" id="SSF52402">
    <property type="entry name" value="Adenine nucleotide alpha hydrolases-like"/>
    <property type="match status" value="1"/>
</dbReference>
<evidence type="ECO:0000313" key="9">
    <source>
        <dbReference type="EMBL" id="PDX08593.1"/>
    </source>
</evidence>
<dbReference type="PANTHER" id="PTHR46268">
    <property type="entry name" value="STRESS RESPONSE PROTEIN NHAX"/>
    <property type="match status" value="1"/>
</dbReference>
<evidence type="ECO:0000313" key="6">
    <source>
        <dbReference type="EMBL" id="OOP96929.1"/>
    </source>
</evidence>
<dbReference type="EMBL" id="CP026324">
    <property type="protein sequence ID" value="AUV78766.1"/>
    <property type="molecule type" value="Genomic_DNA"/>
</dbReference>
<evidence type="ECO:0000313" key="12">
    <source>
        <dbReference type="EMBL" id="QQX50387.1"/>
    </source>
</evidence>
<reference evidence="14 23" key="9">
    <citation type="submission" date="2018-11" db="EMBL/GenBank/DDBJ databases">
        <authorList>
            <person name="Gutierrez A.J."/>
            <person name="Bravo M."/>
        </authorList>
    </citation>
    <scope>NUCLEOTIDE SEQUENCE [LARGE SCALE GENOMIC DNA]</scope>
    <source>
        <strain evidence="14 23">22388</strain>
    </source>
</reference>
<dbReference type="AlphaFoldDB" id="A0A024BXR6"/>
<reference evidence="13 22" key="8">
    <citation type="submission" date="2018-04" db="EMBL/GenBank/DDBJ databases">
        <title>Complete genome sequences of Helicobacter pylori.</title>
        <authorList>
            <person name="Palau M."/>
            <person name="Minana-Galbis D."/>
        </authorList>
    </citation>
    <scope>NUCLEOTIDE SEQUENCE [LARGE SCALE GENOMIC DNA]</scope>
    <source>
        <strain evidence="13 22">B518</strain>
    </source>
</reference>
<evidence type="ECO:0000313" key="27">
    <source>
        <dbReference type="Proteomes" id="UP000460877"/>
    </source>
</evidence>
<feature type="domain" description="UspA" evidence="2">
    <location>
        <begin position="2"/>
        <end position="137"/>
    </location>
</feature>
<sequence>MNILFGISDTQECYNAIKFAVKLAHSLKEVRFTLLHVSMEVFIYSESGMMDYGQTEALEEEKAKALLKQFEDAFKKENIECESVLKSGDLIDVVLDMAKDYDLLLIGASESNLLYRLFISHQNSLVEQSSIPVVIAK</sequence>
<evidence type="ECO:0000313" key="14">
    <source>
        <dbReference type="EMBL" id="RPF72931.1"/>
    </source>
</evidence>
<evidence type="ECO:0000313" key="16">
    <source>
        <dbReference type="Proteomes" id="UP000037777"/>
    </source>
</evidence>
<dbReference type="EMBL" id="QBQB01000112">
    <property type="protein sequence ID" value="PUD41445.1"/>
    <property type="molecule type" value="Genomic_DNA"/>
</dbReference>
<dbReference type="CDD" id="cd00293">
    <property type="entry name" value="USP-like"/>
    <property type="match status" value="1"/>
</dbReference>
<dbReference type="Proteomes" id="UP000236568">
    <property type="component" value="Chromosome"/>
</dbReference>
<evidence type="ECO:0000313" key="4">
    <source>
        <dbReference type="EMBL" id="KOS34614.1"/>
    </source>
</evidence>
<protein>
    <submittedName>
        <fullName evidence="15">Universal stress global response regulator UspA</fullName>
    </submittedName>
    <submittedName>
        <fullName evidence="6">Universal stress protein</fullName>
    </submittedName>
</protein>
<evidence type="ECO:0000313" key="25">
    <source>
        <dbReference type="Proteomes" id="UP000318633"/>
    </source>
</evidence>
<evidence type="ECO:0000313" key="8">
    <source>
        <dbReference type="EMBL" id="PDW48071.1"/>
    </source>
</evidence>
<evidence type="ECO:0000313" key="17">
    <source>
        <dbReference type="Proteomes" id="UP000198366"/>
    </source>
</evidence>
<dbReference type="EMBL" id="MUPB01000193">
    <property type="protein sequence ID" value="OOQ14418.1"/>
    <property type="molecule type" value="Genomic_DNA"/>
</dbReference>
<dbReference type="Proteomes" id="UP000244660">
    <property type="component" value="Unassembled WGS sequence"/>
</dbReference>
<dbReference type="SMR" id="A0A024BXR6"/>
<dbReference type="Proteomes" id="UP000320851">
    <property type="component" value="Chromosome"/>
</dbReference>
<reference evidence="18 19" key="4">
    <citation type="journal article" date="2017" name="Gut Pathog.">
        <title>Phylogenomics of Colombian Helicobacter pylori isolates.</title>
        <authorList>
            <person name="Gutierrez-Escobar A.J."/>
            <person name="Trujillo E."/>
            <person name="Acevedo O."/>
            <person name="Bravo M.M."/>
        </authorList>
    </citation>
    <scope>NUCLEOTIDE SEQUENCE [LARGE SCALE GENOMIC DNA]</scope>
    <source>
        <strain evidence="8 19">22151</strain>
        <strain evidence="9 18">22366</strain>
    </source>
</reference>
<dbReference type="Proteomes" id="UP000460877">
    <property type="component" value="Unassembled WGS sequence"/>
</dbReference>
<reference evidence="10 21" key="5">
    <citation type="submission" date="2018-01" db="EMBL/GenBank/DDBJ databases">
        <title>Helicobacter pylori genome-wide association study shows promise for predicting gastric cancer risk.</title>
        <authorList>
            <person name="Berthenet E."/>
            <person name="Yahara K."/>
            <person name="Thorell K."/>
            <person name="Pascoe B."/>
            <person name="Meric G."/>
            <person name="Mikhail J.M."/>
            <person name="Engstrand L."/>
            <person name="Enroth H."/>
            <person name="Burette A."/>
            <person name="Megraud F."/>
            <person name="Atherton J."/>
            <person name="Smith S."/>
            <person name="Wilkinson T.S."/>
            <person name="Hitchings M.D."/>
            <person name="Falush D."/>
            <person name="Sheppard S.K."/>
        </authorList>
    </citation>
    <scope>NUCLEOTIDE SEQUENCE [LARGE SCALE GENOMIC DNA]</scope>
    <source>
        <strain evidence="10 21">462</strain>
    </source>
</reference>
<comment type="similarity">
    <text evidence="1">Belongs to the universal stress protein A family.</text>
</comment>
<evidence type="ECO:0000313" key="10">
    <source>
        <dbReference type="EMBL" id="PUD41445.1"/>
    </source>
</evidence>
<dbReference type="Pfam" id="PF00582">
    <property type="entry name" value="Usp"/>
    <property type="match status" value="1"/>
</dbReference>
<dbReference type="EMBL" id="MBGX01000001">
    <property type="protein sequence ID" value="PDW48071.1"/>
    <property type="molecule type" value="Genomic_DNA"/>
</dbReference>
<evidence type="ECO:0000313" key="3">
    <source>
        <dbReference type="EMBL" id="AUV78766.1"/>
    </source>
</evidence>
<dbReference type="Proteomes" id="UP000220501">
    <property type="component" value="Unassembled WGS sequence"/>
</dbReference>
<organism evidence="6 24">
    <name type="scientific">Helicobacter pylori</name>
    <name type="common">Campylobacter pylori</name>
    <dbReference type="NCBI Taxonomy" id="210"/>
    <lineage>
        <taxon>Bacteria</taxon>
        <taxon>Pseudomonadati</taxon>
        <taxon>Campylobacterota</taxon>
        <taxon>Epsilonproteobacteria</taxon>
        <taxon>Campylobacterales</taxon>
        <taxon>Helicobacteraceae</taxon>
        <taxon>Helicobacter</taxon>
    </lineage>
</organism>
<reference evidence="11 26" key="10">
    <citation type="journal article" date="2019" name="Sci. Rep.">
        <title>Evolutionary mechanism leading to the multi-cagA genotype in Helicobacter pylori.</title>
        <authorList>
            <person name="Su H."/>
            <person name="Tissera K."/>
            <person name="Jang S."/>
            <person name="Choi Y.H."/>
            <person name="Kim A."/>
            <person name="Cho Y.J."/>
            <person name="Li M."/>
            <person name="Gunawardhana N."/>
            <person name="Merrell D.S."/>
            <person name="Ge L."/>
            <person name="Cha J.H."/>
        </authorList>
    </citation>
    <scope>NUCLEOTIDE SEQUENCE [LARGE SCALE GENOMIC DNA]</scope>
    <source>
        <strain evidence="11 26">B140</strain>
    </source>
</reference>
<reference evidence="24 25" key="3">
    <citation type="journal article" date="2017" name="Front. Cell. Infect. Microbiol.">
        <title>Whole Genome Sequence and Phylogenetic Analysis Show Helicobacter pylori Strains from Latin America Have Followed a Unique Evolution Pathway.</title>
        <authorList>
            <person name="Munoz-Ramirez Z.Y."/>
            <person name="Mendez-Tenorio A."/>
            <person name="Kato I."/>
            <person name="Bravo M.M."/>
            <person name="Rizzato C."/>
            <person name="Thorell K."/>
            <person name="Torres R.C."/>
            <person name="Aviles-Jimenez F."/>
            <person name="Camorlinga M."/>
            <person name="Canzian F."/>
            <person name="Torres J."/>
        </authorList>
    </citation>
    <scope>NUCLEOTIDE SEQUENCE [LARGE SCALE GENOMIC DNA]</scope>
    <source>
        <strain evidence="6 24">CC26084</strain>
        <strain evidence="7 25">CG22371</strain>
    </source>
</reference>
<evidence type="ECO:0000313" key="11">
    <source>
        <dbReference type="EMBL" id="QDY61337.1"/>
    </source>
</evidence>
<dbReference type="EMBL" id="RPFP01000001">
    <property type="protein sequence ID" value="RPF72931.1"/>
    <property type="molecule type" value="Genomic_DNA"/>
</dbReference>
<evidence type="ECO:0000313" key="19">
    <source>
        <dbReference type="Proteomes" id="UP000220907"/>
    </source>
</evidence>
<dbReference type="EMBL" id="WAEA01000003">
    <property type="protein sequence ID" value="MUV09932.1"/>
    <property type="molecule type" value="Genomic_DNA"/>
</dbReference>
<evidence type="ECO:0000259" key="2">
    <source>
        <dbReference type="Pfam" id="PF00582"/>
    </source>
</evidence>
<reference evidence="15 17" key="2">
    <citation type="submission" date="2016-12" db="EMBL/GenBank/DDBJ databases">
        <authorList>
            <person name="Song W.-J."/>
            <person name="Kurnit D.M."/>
        </authorList>
    </citation>
    <scope>NUCLEOTIDE SEQUENCE [LARGE SCALE GENOMIC DNA]</scope>
    <source>
        <strain evidence="15">BCM-300</strain>
    </source>
</reference>
<dbReference type="EMBL" id="LT837687">
    <property type="protein sequence ID" value="SMA52038.1"/>
    <property type="molecule type" value="Genomic_DNA"/>
</dbReference>
<dbReference type="Proteomes" id="UP000318399">
    <property type="component" value="Unassembled WGS sequence"/>
</dbReference>
<dbReference type="RefSeq" id="WP_001023005.1">
    <property type="nucleotide sequence ID" value="NZ_AP017329.1"/>
</dbReference>
<dbReference type="PANTHER" id="PTHR46268:SF15">
    <property type="entry name" value="UNIVERSAL STRESS PROTEIN HP_0031"/>
    <property type="match status" value="1"/>
</dbReference>
<dbReference type="Proteomes" id="UP000595660">
    <property type="component" value="Chromosome"/>
</dbReference>
<gene>
    <name evidence="4" type="ORF">AM496_00885</name>
    <name evidence="6" type="ORF">B0X41_00185</name>
    <name evidence="7" type="ORF">B0X56_08805</name>
    <name evidence="9" type="ORF">BB406_04565</name>
    <name evidence="8" type="ORF">BB432_01020</name>
    <name evidence="15" type="ORF">BCM300_00037</name>
    <name evidence="3" type="ORF">C2842_00180</name>
    <name evidence="10" type="ORF">C2R92_02755</name>
    <name evidence="11" type="ORF">CV728_07735</name>
    <name evidence="13" type="ORF">DB721_00045</name>
    <name evidence="14" type="ORF">EGV97_00370</name>
    <name evidence="5" type="ORF">F7218_03365</name>
    <name evidence="12" type="ORF">HG562_00165</name>
</gene>
<dbReference type="OMA" id="KQEGIAC"/>
<dbReference type="Proteomes" id="UP000272192">
    <property type="component" value="Unassembled WGS sequence"/>
</dbReference>
<accession>A0A024BXR6</accession>
<dbReference type="eggNOG" id="COG0589">
    <property type="taxonomic scope" value="Bacteria"/>
</dbReference>
<dbReference type="Proteomes" id="UP000276972">
    <property type="component" value="Unassembled WGS sequence"/>
</dbReference>
<dbReference type="InterPro" id="IPR014729">
    <property type="entry name" value="Rossmann-like_a/b/a_fold"/>
</dbReference>
<evidence type="ECO:0000313" key="23">
    <source>
        <dbReference type="Proteomes" id="UP000276972"/>
    </source>
</evidence>
<dbReference type="Gene3D" id="3.40.50.620">
    <property type="entry name" value="HUPs"/>
    <property type="match status" value="1"/>
</dbReference>
<evidence type="ECO:0000313" key="26">
    <source>
        <dbReference type="Proteomes" id="UP000320851"/>
    </source>
</evidence>
<name>A0A024BXR6_HELPX</name>
<evidence type="ECO:0000313" key="7">
    <source>
        <dbReference type="EMBL" id="OOQ14418.1"/>
    </source>
</evidence>
<dbReference type="InterPro" id="IPR006016">
    <property type="entry name" value="UspA"/>
</dbReference>
<reference evidence="3 20" key="7">
    <citation type="submission" date="2018-02" db="EMBL/GenBank/DDBJ databases">
        <title>N4-cytosine DNA methylation regulates transcription and pathogenesis in Helicobacter pylori.</title>
        <authorList>
            <person name="Kumar S."/>
            <person name="Karmakar B.C."/>
            <person name="Nagarajan D."/>
            <person name="Mukhopadhyay A.K."/>
            <person name="Rao D.N."/>
        </authorList>
    </citation>
    <scope>NUCLEOTIDE SEQUENCE [LARGE SCALE GENOMIC DNA]</scope>
    <source>
        <strain evidence="3 20">26695-dRdM2</strain>
    </source>
</reference>
<evidence type="ECO:0000313" key="24">
    <source>
        <dbReference type="Proteomes" id="UP000318399"/>
    </source>
</evidence>
<reference evidence="12 28" key="11">
    <citation type="journal article" date="2020" name="Front. Microbiol.">
        <title>Identification of New Helicobacter pylori Subpopulations in Native Americans and Mestizos From Peru.</title>
        <authorList>
            <person name="Gutierrez-Escobar A.J."/>
            <person name="Velapatino B."/>
            <person name="Borda V."/>
            <person name="Rabkin C.S."/>
            <person name="Tarazona-Santos E."/>
            <person name="Cabrera L."/>
            <person name="Cok J."/>
            <person name="Hooper C.C."/>
            <person name="Jahuira-Arias H."/>
            <person name="Herrera P."/>
            <person name="Noureen M."/>
            <person name="Wang D."/>
            <person name="Romero-Gallo J."/>
            <person name="Tran B."/>
            <person name="Peek R.M. Jr"/>
            <person name="Berg D.E."/>
            <person name="Gilman R.H."/>
            <person name="Camargo M.C."/>
        </authorList>
    </citation>
    <scope>NUCLEOTIDE SEQUENCE [LARGE SCALE GENOMIC DNA]</scope>
    <source>
        <strain evidence="12 28">SHIM-010</strain>
    </source>
</reference>
<evidence type="ECO:0000256" key="1">
    <source>
        <dbReference type="ARBA" id="ARBA00008791"/>
    </source>
</evidence>
<dbReference type="Proteomes" id="UP000220907">
    <property type="component" value="Unassembled WGS sequence"/>
</dbReference>
<dbReference type="GeneID" id="93236403"/>
<evidence type="ECO:0000313" key="20">
    <source>
        <dbReference type="Proteomes" id="UP000236568"/>
    </source>
</evidence>
<dbReference type="EMBL" id="CP024948">
    <property type="protein sequence ID" value="QDY61337.1"/>
    <property type="molecule type" value="Genomic_DNA"/>
</dbReference>
<dbReference type="EMBL" id="CP051505">
    <property type="protein sequence ID" value="QQX50387.1"/>
    <property type="molecule type" value="Genomic_DNA"/>
</dbReference>
<reference evidence="4 16" key="1">
    <citation type="submission" date="2015-08" db="EMBL/GenBank/DDBJ databases">
        <title>Comparative genomics of Helicobacter pylori strains.</title>
        <authorList>
            <person name="Kumar N."/>
            <person name="Albert M.J."/>
            <person name="Al-Akbal H.M."/>
            <person name="Ahmed N."/>
        </authorList>
    </citation>
    <scope>NUCLEOTIDE SEQUENCE [LARGE SCALE GENOMIC DNA]</scope>
    <source>
        <strain evidence="4 16">59</strain>
    </source>
</reference>
<evidence type="ECO:0000313" key="5">
    <source>
        <dbReference type="EMBL" id="MUV09932.1"/>
    </source>
</evidence>
<evidence type="ECO:0000313" key="28">
    <source>
        <dbReference type="Proteomes" id="UP000595660"/>
    </source>
</evidence>
<evidence type="ECO:0000313" key="13">
    <source>
        <dbReference type="EMBL" id="RKU98385.1"/>
    </source>
</evidence>
<dbReference type="EMBL" id="LIXH01000009">
    <property type="protein sequence ID" value="KOS34614.1"/>
    <property type="molecule type" value="Genomic_DNA"/>
</dbReference>
<dbReference type="EMBL" id="QELB01000007">
    <property type="protein sequence ID" value="RKU98385.1"/>
    <property type="molecule type" value="Genomic_DNA"/>
</dbReference>
<reference evidence="3 20" key="6">
    <citation type="submission" date="2018-01" db="EMBL/GenBank/DDBJ databases">
        <authorList>
            <person name="Morgan R.D."/>
        </authorList>
    </citation>
    <scope>NUCLEOTIDE SEQUENCE [LARGE SCALE GENOMIC DNA]</scope>
    <source>
        <strain evidence="3 20">26695-dRdM2</strain>
    </source>
</reference>